<evidence type="ECO:0000313" key="3">
    <source>
        <dbReference type="EMBL" id="MDQ1032769.1"/>
    </source>
</evidence>
<evidence type="ECO:0008006" key="5">
    <source>
        <dbReference type="Google" id="ProtNLM"/>
    </source>
</evidence>
<feature type="transmembrane region" description="Helical" evidence="2">
    <location>
        <begin position="142"/>
        <end position="165"/>
    </location>
</feature>
<sequence>MGSGPGTHPRAGTRTRPPPNAITVDAGPGIQLSNQAVFHRWLFRRSILQRIRVPRPFIQQPPASVQLHIHGITRDRADANIMNNARSLPVPRARASTPEGERRPRRAGARRRRRRILRRDSGPRRSESPNAQHPASGYTADLATLLSLAAALLFYAGAVHTRAFFEYFHIDVLALGLSFPEFVMRSLRLVTAPVVLTAVVAVVVLRDPQLLSRSVLPLLPPTVIGQCRRVVRRAARFHLLVLCVAVIMLFSWGRIQPYQWLVPVLLAIGILLGQSSAANNSRCPSGIRARGAPLTAACLCLLWAVALAAQQSGLRNAERSADHLVGRTAIVIFSTDRLSMTGRGLQVKDLGEQVHYRYRYTGLRLIIERGGRYHAVAVGWQHDTDSTYVIRETDDIRVEFMPGAR</sequence>
<proteinExistence type="predicted"/>
<evidence type="ECO:0000256" key="1">
    <source>
        <dbReference type="SAM" id="MobiDB-lite"/>
    </source>
</evidence>
<gene>
    <name evidence="3" type="ORF">QF035_010351</name>
</gene>
<feature type="transmembrane region" description="Helical" evidence="2">
    <location>
        <begin position="185"/>
        <end position="205"/>
    </location>
</feature>
<evidence type="ECO:0000256" key="2">
    <source>
        <dbReference type="SAM" id="Phobius"/>
    </source>
</evidence>
<protein>
    <recommendedName>
        <fullName evidence="5">Integral membrane protein</fullName>
    </recommendedName>
</protein>
<feature type="region of interest" description="Disordered" evidence="1">
    <location>
        <begin position="81"/>
        <end position="135"/>
    </location>
</feature>
<name>A0ABU0TD83_9ACTN</name>
<organism evidence="3 4">
    <name type="scientific">Streptomyces umbrinus</name>
    <dbReference type="NCBI Taxonomy" id="67370"/>
    <lineage>
        <taxon>Bacteria</taxon>
        <taxon>Bacillati</taxon>
        <taxon>Actinomycetota</taxon>
        <taxon>Actinomycetes</taxon>
        <taxon>Kitasatosporales</taxon>
        <taxon>Streptomycetaceae</taxon>
        <taxon>Streptomyces</taxon>
        <taxon>Streptomyces phaeochromogenes group</taxon>
    </lineage>
</organism>
<feature type="compositionally biased region" description="Basic residues" evidence="1">
    <location>
        <begin position="103"/>
        <end position="117"/>
    </location>
</feature>
<feature type="compositionally biased region" description="Basic and acidic residues" evidence="1">
    <location>
        <begin position="118"/>
        <end position="127"/>
    </location>
</feature>
<keyword evidence="2" id="KW-0472">Membrane</keyword>
<reference evidence="3 4" key="1">
    <citation type="submission" date="2023-07" db="EMBL/GenBank/DDBJ databases">
        <title>Comparative genomics of wheat-associated soil bacteria to identify genetic determinants of phenazine resistance.</title>
        <authorList>
            <person name="Mouncey N."/>
        </authorList>
    </citation>
    <scope>NUCLEOTIDE SEQUENCE [LARGE SCALE GENOMIC DNA]</scope>
    <source>
        <strain evidence="3 4">V2I4</strain>
    </source>
</reference>
<dbReference type="Proteomes" id="UP001230328">
    <property type="component" value="Unassembled WGS sequence"/>
</dbReference>
<feature type="transmembrane region" description="Helical" evidence="2">
    <location>
        <begin position="291"/>
        <end position="309"/>
    </location>
</feature>
<keyword evidence="2" id="KW-1133">Transmembrane helix</keyword>
<feature type="transmembrane region" description="Helical" evidence="2">
    <location>
        <begin position="261"/>
        <end position="279"/>
    </location>
</feature>
<evidence type="ECO:0000313" key="4">
    <source>
        <dbReference type="Proteomes" id="UP001230328"/>
    </source>
</evidence>
<dbReference type="EMBL" id="JAUSZI010000002">
    <property type="protein sequence ID" value="MDQ1032769.1"/>
    <property type="molecule type" value="Genomic_DNA"/>
</dbReference>
<keyword evidence="4" id="KW-1185">Reference proteome</keyword>
<feature type="region of interest" description="Disordered" evidence="1">
    <location>
        <begin position="1"/>
        <end position="21"/>
    </location>
</feature>
<keyword evidence="2" id="KW-0812">Transmembrane</keyword>
<accession>A0ABU0TD83</accession>
<feature type="transmembrane region" description="Helical" evidence="2">
    <location>
        <begin position="237"/>
        <end position="255"/>
    </location>
</feature>
<comment type="caution">
    <text evidence="3">The sequence shown here is derived from an EMBL/GenBank/DDBJ whole genome shotgun (WGS) entry which is preliminary data.</text>
</comment>